<proteinExistence type="predicted"/>
<keyword evidence="2" id="KW-1185">Reference proteome</keyword>
<dbReference type="EMBL" id="MCOG01000205">
    <property type="protein sequence ID" value="ORY26083.1"/>
    <property type="molecule type" value="Genomic_DNA"/>
</dbReference>
<reference evidence="1 2" key="1">
    <citation type="submission" date="2016-08" db="EMBL/GenBank/DDBJ databases">
        <title>A Parts List for Fungal Cellulosomes Revealed by Comparative Genomics.</title>
        <authorList>
            <consortium name="DOE Joint Genome Institute"/>
            <person name="Haitjema C.H."/>
            <person name="Gilmore S.P."/>
            <person name="Henske J.K."/>
            <person name="Solomon K.V."/>
            <person name="De Groot R."/>
            <person name="Kuo A."/>
            <person name="Mondo S.J."/>
            <person name="Salamov A.A."/>
            <person name="Labutti K."/>
            <person name="Zhao Z."/>
            <person name="Chiniquy J."/>
            <person name="Barry K."/>
            <person name="Brewer H.M."/>
            <person name="Purvine S.O."/>
            <person name="Wright A.T."/>
            <person name="Boxma B."/>
            <person name="Van Alen T."/>
            <person name="Hackstein J.H."/>
            <person name="Baker S.E."/>
            <person name="Grigoriev I.V."/>
            <person name="O'Malley M.A."/>
        </authorList>
    </citation>
    <scope>NUCLEOTIDE SEQUENCE [LARGE SCALE GENOMIC DNA]</scope>
    <source>
        <strain evidence="1 2">G1</strain>
    </source>
</reference>
<accession>A0A1Y2AU21</accession>
<protein>
    <submittedName>
        <fullName evidence="1">Uncharacterized protein</fullName>
    </submittedName>
</protein>
<gene>
    <name evidence="1" type="ORF">LY90DRAFT_513876</name>
</gene>
<dbReference type="Proteomes" id="UP000193920">
    <property type="component" value="Unassembled WGS sequence"/>
</dbReference>
<evidence type="ECO:0000313" key="1">
    <source>
        <dbReference type="EMBL" id="ORY26083.1"/>
    </source>
</evidence>
<comment type="caution">
    <text evidence="1">The sequence shown here is derived from an EMBL/GenBank/DDBJ whole genome shotgun (WGS) entry which is preliminary data.</text>
</comment>
<organism evidence="1 2">
    <name type="scientific">Neocallimastix californiae</name>
    <dbReference type="NCBI Taxonomy" id="1754190"/>
    <lineage>
        <taxon>Eukaryota</taxon>
        <taxon>Fungi</taxon>
        <taxon>Fungi incertae sedis</taxon>
        <taxon>Chytridiomycota</taxon>
        <taxon>Chytridiomycota incertae sedis</taxon>
        <taxon>Neocallimastigomycetes</taxon>
        <taxon>Neocallimastigales</taxon>
        <taxon>Neocallimastigaceae</taxon>
        <taxon>Neocallimastix</taxon>
    </lineage>
</organism>
<sequence length="135" mass="16015">MKLNFLVLSISNVLNENKNEINKDLMIEAFIKIQKKKKTLFLLHQLYQIQFTFNNNAVNFSNVNSNSIQDISKIKMNKRIYYNVVVDSKITNENRNNYNNDNNSNKPSNIHNSRLFSKWLPRSLQFKNSSYYCIQ</sequence>
<dbReference type="AlphaFoldDB" id="A0A1Y2AU21"/>
<evidence type="ECO:0000313" key="2">
    <source>
        <dbReference type="Proteomes" id="UP000193920"/>
    </source>
</evidence>
<name>A0A1Y2AU21_9FUNG</name>